<name>A0A212LNI1_9HYPH</name>
<feature type="chain" id="PRO_5013392863" description="Phytase-like domain-containing protein" evidence="1">
    <location>
        <begin position="23"/>
        <end position="729"/>
    </location>
</feature>
<proteinExistence type="predicted"/>
<dbReference type="RefSeq" id="WP_288198341.1">
    <property type="nucleotide sequence ID" value="NZ_LT608334.1"/>
</dbReference>
<protein>
    <recommendedName>
        <fullName evidence="2">Phytase-like domain-containing protein</fullName>
    </recommendedName>
</protein>
<dbReference type="PANTHER" id="PTHR46928:SF1">
    <property type="entry name" value="MESENCHYME-SPECIFIC CELL SURFACE GLYCOPROTEIN"/>
    <property type="match status" value="1"/>
</dbReference>
<accession>A0A212LNI1</accession>
<dbReference type="InterPro" id="IPR015943">
    <property type="entry name" value="WD40/YVTN_repeat-like_dom_sf"/>
</dbReference>
<reference evidence="3" key="1">
    <citation type="submission" date="2016-08" db="EMBL/GenBank/DDBJ databases">
        <authorList>
            <person name="Seilhamer J.J."/>
        </authorList>
    </citation>
    <scope>NUCLEOTIDE SEQUENCE</scope>
    <source>
        <strain evidence="3">86</strain>
    </source>
</reference>
<dbReference type="Pfam" id="PF13449">
    <property type="entry name" value="Phytase-like"/>
    <property type="match status" value="1"/>
</dbReference>
<evidence type="ECO:0000256" key="1">
    <source>
        <dbReference type="SAM" id="SignalP"/>
    </source>
</evidence>
<gene>
    <name evidence="3" type="ORF">KL86PLE_90179</name>
</gene>
<dbReference type="SUPFAM" id="SSF51004">
    <property type="entry name" value="C-terminal (heme d1) domain of cytochrome cd1-nitrite reductase"/>
    <property type="match status" value="1"/>
</dbReference>
<keyword evidence="1" id="KW-0732">Signal</keyword>
<evidence type="ECO:0000313" key="3">
    <source>
        <dbReference type="EMBL" id="SCM78989.1"/>
    </source>
</evidence>
<dbReference type="InterPro" id="IPR027372">
    <property type="entry name" value="Phytase-like_dom"/>
</dbReference>
<dbReference type="AlphaFoldDB" id="A0A212LNI1"/>
<dbReference type="InterPro" id="IPR011048">
    <property type="entry name" value="Haem_d1_sf"/>
</dbReference>
<dbReference type="PANTHER" id="PTHR46928">
    <property type="entry name" value="MESENCHYME-SPECIFIC CELL SURFACE GLYCOPROTEIN"/>
    <property type="match status" value="1"/>
</dbReference>
<dbReference type="Gene3D" id="2.130.10.10">
    <property type="entry name" value="YVTN repeat-like/Quinoprotein amine dehydrogenase"/>
    <property type="match status" value="1"/>
</dbReference>
<sequence length="729" mass="75882">MTPRLLAGLLATTTLVAGPAVAAPVFNRVATFETTQNLPEAERGSPTVSEIVSATEDGMTLVYTDSPGKRLGLIDIADPRAPKPAGVVALDGEPTSVKVVGGKAFVGVVTSESKANPSGHLAVVDLAGKTVEAKCDLGGQPDSVAVSPDKAHLAVAIENERDEEIDDGKLPQMPAGFLALLAVKDGVADCASLKRVDLTGLAEVAPEDPEPEFVAINGRNEAVLTLQENNHIAVIDLATAKVVRHFSAGAVDLDKIDTEKDGKIELTGKIDGALREPDGVVWLDDSRFVTANEGDYKGGSRGFTIWNADGTVAWESGASLEYEAVSLGHYPDKRNKKGIEIEGVEAGTYGDDRLIFVASERASIVGVYKDTGAAPELLQVLPSGIGPEGVLAIPSRNLLVTANETDLVEDGGVRAHVMIYERAEGVAQYPTIRSASAGADTIPFGALSGLAADRTTAARLYAVTDSVYSAAPRILTIDAGKAPAEIVAATLVTRNGAAAEGLDLEGIATRADGGFWLASEGNPKKNVKNLLLKVAADGVILEEIELPEELVKGATNYGFEGVTTVGSGDDEVVWLAIQRAWADDAPDETKLVAYTPASKSWGAVRYPLDKAADGAWIGLSEITAAGGRFVLIERDNQIGGKAALKALTTVDAAAMKPAALGGDLPLVTKTAARDLIPDLKAFNGYVVDKVEGFAIDAAGDAYAVTDNDGVDDSSGETLFLKLGKDWAAN</sequence>
<feature type="domain" description="Phytase-like" evidence="2">
    <location>
        <begin position="442"/>
        <end position="708"/>
    </location>
</feature>
<dbReference type="InterPro" id="IPR052956">
    <property type="entry name" value="Mesenchyme-surface_protein"/>
</dbReference>
<dbReference type="EMBL" id="FMJD01000013">
    <property type="protein sequence ID" value="SCM78989.1"/>
    <property type="molecule type" value="Genomic_DNA"/>
</dbReference>
<evidence type="ECO:0000259" key="2">
    <source>
        <dbReference type="Pfam" id="PF13449"/>
    </source>
</evidence>
<feature type="signal peptide" evidence="1">
    <location>
        <begin position="1"/>
        <end position="22"/>
    </location>
</feature>
<organism evidence="3">
    <name type="scientific">uncultured Pleomorphomonas sp</name>
    <dbReference type="NCBI Taxonomy" id="442121"/>
    <lineage>
        <taxon>Bacteria</taxon>
        <taxon>Pseudomonadati</taxon>
        <taxon>Pseudomonadota</taxon>
        <taxon>Alphaproteobacteria</taxon>
        <taxon>Hyphomicrobiales</taxon>
        <taxon>Pleomorphomonadaceae</taxon>
        <taxon>Pleomorphomonas</taxon>
        <taxon>environmental samples</taxon>
    </lineage>
</organism>